<dbReference type="InterPro" id="IPR008927">
    <property type="entry name" value="6-PGluconate_DH-like_C_sf"/>
</dbReference>
<dbReference type="Pfam" id="PF03807">
    <property type="entry name" value="F420_oxidored"/>
    <property type="match status" value="1"/>
</dbReference>
<organism evidence="11 12">
    <name type="scientific">Segniliparus rotundus (strain ATCC BAA-972 / CDC 1076 / CIP 108378 / DSM 44985 / JCM 13578)</name>
    <dbReference type="NCBI Taxonomy" id="640132"/>
    <lineage>
        <taxon>Bacteria</taxon>
        <taxon>Bacillati</taxon>
        <taxon>Actinomycetota</taxon>
        <taxon>Actinomycetes</taxon>
        <taxon>Mycobacteriales</taxon>
        <taxon>Segniliparaceae</taxon>
        <taxon>Segniliparus</taxon>
    </lineage>
</organism>
<dbReference type="HAMAP" id="MF_01925">
    <property type="entry name" value="P5C_reductase"/>
    <property type="match status" value="1"/>
</dbReference>
<dbReference type="SUPFAM" id="SSF51735">
    <property type="entry name" value="NAD(P)-binding Rossmann-fold domains"/>
    <property type="match status" value="1"/>
</dbReference>
<evidence type="ECO:0000259" key="10">
    <source>
        <dbReference type="Pfam" id="PF14748"/>
    </source>
</evidence>
<dbReference type="GO" id="GO:0055129">
    <property type="term" value="P:L-proline biosynthetic process"/>
    <property type="evidence" value="ECO:0007669"/>
    <property type="project" value="UniProtKB-UniRule"/>
</dbReference>
<dbReference type="STRING" id="640132.Srot_1638"/>
<dbReference type="InterPro" id="IPR000304">
    <property type="entry name" value="Pyrroline-COOH_reductase"/>
</dbReference>
<feature type="binding site" evidence="7">
    <location>
        <begin position="67"/>
        <end position="70"/>
    </location>
    <ligand>
        <name>NADP(+)</name>
        <dbReference type="ChEBI" id="CHEBI:58349"/>
    </ligand>
</feature>
<keyword evidence="12" id="KW-1185">Reference proteome</keyword>
<dbReference type="PANTHER" id="PTHR11645:SF0">
    <property type="entry name" value="PYRROLINE-5-CARBOXYLATE REDUCTASE 3"/>
    <property type="match status" value="1"/>
</dbReference>
<evidence type="ECO:0000256" key="7">
    <source>
        <dbReference type="PIRSR" id="PIRSR000193-1"/>
    </source>
</evidence>
<keyword evidence="5" id="KW-0963">Cytoplasm</keyword>
<keyword evidence="5 8" id="KW-0028">Amino-acid biosynthesis</keyword>
<comment type="similarity">
    <text evidence="1 5 8">Belongs to the pyrroline-5-carboxylate reductase family.</text>
</comment>
<accession>D6Z819</accession>
<dbReference type="InterPro" id="IPR028939">
    <property type="entry name" value="P5C_Rdtase_cat_N"/>
</dbReference>
<dbReference type="Gene3D" id="1.10.3730.10">
    <property type="entry name" value="ProC C-terminal domain-like"/>
    <property type="match status" value="1"/>
</dbReference>
<dbReference type="PROSITE" id="PS00521">
    <property type="entry name" value="P5CR"/>
    <property type="match status" value="1"/>
</dbReference>
<comment type="pathway">
    <text evidence="5 8">Amino-acid biosynthesis; L-proline biosynthesis; L-proline from L-glutamate 5-semialdehyde: step 1/1.</text>
</comment>
<dbReference type="Pfam" id="PF14748">
    <property type="entry name" value="P5CR_dimer"/>
    <property type="match status" value="1"/>
</dbReference>
<dbReference type="Gene3D" id="3.40.50.720">
    <property type="entry name" value="NAD(P)-binding Rossmann-like Domain"/>
    <property type="match status" value="1"/>
</dbReference>
<sequence length="274" mass="27997">MTTVAIIGGGKLGEALLSGLIAAGREQNSLSVSEADAARARALGERFGVRAGSIPEVAGRAEVIVIAVKPADVDSVLRELVVPLRDSAVDHLVVSFAAGVPISHYEAGLPAGTPVVRLMSNTPIRARQAMTAAAPGRLAREEHLALVSELLEPLGELAVVPESHLNAVTAVAGSGPAYVYLLAEAMIDAAVSVGLGHEMAETMVRQTILGAAALLSEDRAVPHDLRAEVTSPGGTTAAAVVELERKGLRAAVIDAVHAAAARSAELGRPKNPAP</sequence>
<gene>
    <name evidence="5" type="primary">proC</name>
    <name evidence="11" type="ordered locus">Srot_1638</name>
</gene>
<dbReference type="HOGENOM" id="CLU_042344_0_0_11"/>
<name>D6Z819_SEGRD</name>
<comment type="catalytic activity">
    <reaction evidence="5">
        <text>L-proline + NAD(+) = (S)-1-pyrroline-5-carboxylate + NADH + 2 H(+)</text>
        <dbReference type="Rhea" id="RHEA:14105"/>
        <dbReference type="ChEBI" id="CHEBI:15378"/>
        <dbReference type="ChEBI" id="CHEBI:17388"/>
        <dbReference type="ChEBI" id="CHEBI:57540"/>
        <dbReference type="ChEBI" id="CHEBI:57945"/>
        <dbReference type="ChEBI" id="CHEBI:60039"/>
        <dbReference type="EC" id="1.5.1.2"/>
    </reaction>
</comment>
<keyword evidence="3 5" id="KW-0560">Oxidoreductase</keyword>
<evidence type="ECO:0000313" key="12">
    <source>
        <dbReference type="Proteomes" id="UP000002247"/>
    </source>
</evidence>
<protein>
    <recommendedName>
        <fullName evidence="5 6">Pyrroline-5-carboxylate reductase</fullName>
        <shortName evidence="5">P5C reductase</shortName>
        <shortName evidence="5">P5CR</shortName>
        <ecNumber evidence="5 6">1.5.1.2</ecNumber>
    </recommendedName>
    <alternativeName>
        <fullName evidence="5">PCA reductase</fullName>
    </alternativeName>
</protein>
<dbReference type="KEGG" id="srt:Srot_1638"/>
<dbReference type="UniPathway" id="UPA00098">
    <property type="reaction ID" value="UER00361"/>
</dbReference>
<comment type="function">
    <text evidence="4 5">Catalyzes the reduction of 1-pyrroline-5-carboxylate (PCA) to L-proline.</text>
</comment>
<comment type="catalytic activity">
    <reaction evidence="5 8">
        <text>L-proline + NADP(+) = (S)-1-pyrroline-5-carboxylate + NADPH + 2 H(+)</text>
        <dbReference type="Rhea" id="RHEA:14109"/>
        <dbReference type="ChEBI" id="CHEBI:15378"/>
        <dbReference type="ChEBI" id="CHEBI:17388"/>
        <dbReference type="ChEBI" id="CHEBI:57783"/>
        <dbReference type="ChEBI" id="CHEBI:58349"/>
        <dbReference type="ChEBI" id="CHEBI:60039"/>
        <dbReference type="EC" id="1.5.1.2"/>
    </reaction>
</comment>
<comment type="subcellular location">
    <subcellularLocation>
        <location evidence="5">Cytoplasm</location>
    </subcellularLocation>
</comment>
<dbReference type="EC" id="1.5.1.2" evidence="5 6"/>
<keyword evidence="2 5" id="KW-0521">NADP</keyword>
<evidence type="ECO:0000259" key="9">
    <source>
        <dbReference type="Pfam" id="PF03807"/>
    </source>
</evidence>
<evidence type="ECO:0000256" key="8">
    <source>
        <dbReference type="RuleBase" id="RU003903"/>
    </source>
</evidence>
<dbReference type="EMBL" id="CP001958">
    <property type="protein sequence ID" value="ADG98099.1"/>
    <property type="molecule type" value="Genomic_DNA"/>
</dbReference>
<dbReference type="GO" id="GO:0005737">
    <property type="term" value="C:cytoplasm"/>
    <property type="evidence" value="ECO:0007669"/>
    <property type="project" value="UniProtKB-SubCell"/>
</dbReference>
<dbReference type="OrthoDB" id="9805754at2"/>
<evidence type="ECO:0000313" key="11">
    <source>
        <dbReference type="EMBL" id="ADG98099.1"/>
    </source>
</evidence>
<evidence type="ECO:0000256" key="3">
    <source>
        <dbReference type="ARBA" id="ARBA00023002"/>
    </source>
</evidence>
<evidence type="ECO:0000256" key="2">
    <source>
        <dbReference type="ARBA" id="ARBA00022857"/>
    </source>
</evidence>
<dbReference type="Proteomes" id="UP000002247">
    <property type="component" value="Chromosome"/>
</dbReference>
<feature type="binding site" evidence="7">
    <location>
        <begin position="7"/>
        <end position="12"/>
    </location>
    <ligand>
        <name>NADP(+)</name>
        <dbReference type="ChEBI" id="CHEBI:58349"/>
    </ligand>
</feature>
<dbReference type="PIRSF" id="PIRSF000193">
    <property type="entry name" value="Pyrrol-5-carb_rd"/>
    <property type="match status" value="1"/>
</dbReference>
<evidence type="ECO:0000256" key="4">
    <source>
        <dbReference type="ARBA" id="ARBA00058118"/>
    </source>
</evidence>
<dbReference type="PANTHER" id="PTHR11645">
    <property type="entry name" value="PYRROLINE-5-CARBOXYLATE REDUCTASE"/>
    <property type="match status" value="1"/>
</dbReference>
<proteinExistence type="inferred from homology"/>
<evidence type="ECO:0000256" key="5">
    <source>
        <dbReference type="HAMAP-Rule" id="MF_01925"/>
    </source>
</evidence>
<feature type="domain" description="Pyrroline-5-carboxylate reductase catalytic N-terminal" evidence="9">
    <location>
        <begin position="3"/>
        <end position="99"/>
    </location>
</feature>
<dbReference type="FunFam" id="1.10.3730.10:FF:000001">
    <property type="entry name" value="Pyrroline-5-carboxylate reductase"/>
    <property type="match status" value="1"/>
</dbReference>
<keyword evidence="5 8" id="KW-0641">Proline biosynthesis</keyword>
<dbReference type="AlphaFoldDB" id="D6Z819"/>
<feature type="domain" description="Pyrroline-5-carboxylate reductase dimerisation" evidence="10">
    <location>
        <begin position="162"/>
        <end position="266"/>
    </location>
</feature>
<dbReference type="GO" id="GO:0004735">
    <property type="term" value="F:pyrroline-5-carboxylate reductase activity"/>
    <property type="evidence" value="ECO:0007669"/>
    <property type="project" value="UniProtKB-UniRule"/>
</dbReference>
<dbReference type="RefSeq" id="WP_013138552.1">
    <property type="nucleotide sequence ID" value="NC_014168.1"/>
</dbReference>
<dbReference type="InterPro" id="IPR036291">
    <property type="entry name" value="NAD(P)-bd_dom_sf"/>
</dbReference>
<dbReference type="SUPFAM" id="SSF48179">
    <property type="entry name" value="6-phosphogluconate dehydrogenase C-terminal domain-like"/>
    <property type="match status" value="1"/>
</dbReference>
<evidence type="ECO:0000256" key="1">
    <source>
        <dbReference type="ARBA" id="ARBA00005525"/>
    </source>
</evidence>
<dbReference type="InterPro" id="IPR029036">
    <property type="entry name" value="P5CR_dimer"/>
</dbReference>
<evidence type="ECO:0000256" key="6">
    <source>
        <dbReference type="NCBIfam" id="TIGR00112"/>
    </source>
</evidence>
<reference evidence="11 12" key="1">
    <citation type="journal article" date="2010" name="Stand. Genomic Sci.">
        <title>Complete genome sequence of Segniliparus rotundus type strain (CDC 1076).</title>
        <authorList>
            <person name="Sikorski J."/>
            <person name="Lapidus A."/>
            <person name="Copeland A."/>
            <person name="Misra M."/>
            <person name="Glavina Del Rio T."/>
            <person name="Nolan M."/>
            <person name="Lucas S."/>
            <person name="Chen F."/>
            <person name="Tice H."/>
            <person name="Cheng J.F."/>
            <person name="Jando M."/>
            <person name="Schneider S."/>
            <person name="Bruce D."/>
            <person name="Goodwin L."/>
            <person name="Pitluck S."/>
            <person name="Liolios K."/>
            <person name="Mikhailova N."/>
            <person name="Pati A."/>
            <person name="Ivanova N."/>
            <person name="Mavromatis K."/>
            <person name="Chen A."/>
            <person name="Palaniappan K."/>
            <person name="Chertkov O."/>
            <person name="Land M."/>
            <person name="Hauser L."/>
            <person name="Chang Y.J."/>
            <person name="Jeffries C.D."/>
            <person name="Brettin T."/>
            <person name="Detter J.C."/>
            <person name="Han C."/>
            <person name="Rohde M."/>
            <person name="Goker M."/>
            <person name="Bristow J."/>
            <person name="Eisen J.A."/>
            <person name="Markowitz V."/>
            <person name="Hugenholtz P."/>
            <person name="Kyrpides N.C."/>
            <person name="Klenk H.P."/>
        </authorList>
    </citation>
    <scope>NUCLEOTIDE SEQUENCE [LARGE SCALE GENOMIC DNA]</scope>
    <source>
        <strain evidence="12">ATCC BAA-972 / CDC 1076 / CIP 108378 / DSM 44985 / JCM 13578</strain>
    </source>
</reference>
<dbReference type="NCBIfam" id="TIGR00112">
    <property type="entry name" value="proC"/>
    <property type="match status" value="1"/>
</dbReference>
<dbReference type="eggNOG" id="COG0345">
    <property type="taxonomic scope" value="Bacteria"/>
</dbReference>
<dbReference type="InterPro" id="IPR053790">
    <property type="entry name" value="P5CR-like_CS"/>
</dbReference>